<organism evidence="3 4">
    <name type="scientific">Xylocopa violacea</name>
    <name type="common">Violet carpenter bee</name>
    <name type="synonym">Apis violacea</name>
    <dbReference type="NCBI Taxonomy" id="135666"/>
    <lineage>
        <taxon>Eukaryota</taxon>
        <taxon>Metazoa</taxon>
        <taxon>Ecdysozoa</taxon>
        <taxon>Arthropoda</taxon>
        <taxon>Hexapoda</taxon>
        <taxon>Insecta</taxon>
        <taxon>Pterygota</taxon>
        <taxon>Neoptera</taxon>
        <taxon>Endopterygota</taxon>
        <taxon>Hymenoptera</taxon>
        <taxon>Apocrita</taxon>
        <taxon>Aculeata</taxon>
        <taxon>Apoidea</taxon>
        <taxon>Anthophila</taxon>
        <taxon>Apidae</taxon>
        <taxon>Xylocopa</taxon>
        <taxon>Xylocopa</taxon>
    </lineage>
</organism>
<evidence type="ECO:0000313" key="3">
    <source>
        <dbReference type="EMBL" id="CAL7950489.1"/>
    </source>
</evidence>
<feature type="compositionally biased region" description="Basic and acidic residues" evidence="2">
    <location>
        <begin position="171"/>
        <end position="180"/>
    </location>
</feature>
<feature type="compositionally biased region" description="Polar residues" evidence="2">
    <location>
        <begin position="33"/>
        <end position="42"/>
    </location>
</feature>
<accession>A0ABP1PE76</accession>
<dbReference type="Proteomes" id="UP001642520">
    <property type="component" value="Unassembled WGS sequence"/>
</dbReference>
<protein>
    <submittedName>
        <fullName evidence="3">Uncharacterized protein</fullName>
    </submittedName>
</protein>
<feature type="compositionally biased region" description="Basic and acidic residues" evidence="2">
    <location>
        <begin position="151"/>
        <end position="163"/>
    </location>
</feature>
<feature type="compositionally biased region" description="Basic and acidic residues" evidence="2">
    <location>
        <begin position="81"/>
        <end position="134"/>
    </location>
</feature>
<feature type="coiled-coil region" evidence="1">
    <location>
        <begin position="253"/>
        <end position="304"/>
    </location>
</feature>
<keyword evidence="4" id="KW-1185">Reference proteome</keyword>
<gene>
    <name evidence="3" type="ORF">XYLVIOL_LOCUS9983</name>
</gene>
<reference evidence="3 4" key="1">
    <citation type="submission" date="2024-08" db="EMBL/GenBank/DDBJ databases">
        <authorList>
            <person name="Will J Nash"/>
            <person name="Angela Man"/>
            <person name="Seanna McTaggart"/>
            <person name="Kendall Baker"/>
            <person name="Tom Barker"/>
            <person name="Leah Catchpole"/>
            <person name="Alex Durrant"/>
            <person name="Karim Gharbi"/>
            <person name="Naomi Irish"/>
            <person name="Gemy Kaithakottil"/>
            <person name="Debby Ku"/>
            <person name="Aaliyah Providence"/>
            <person name="Felix Shaw"/>
            <person name="David Swarbreck"/>
            <person name="Chris Watkins"/>
            <person name="Ann M. McCartney"/>
            <person name="Giulio Formenti"/>
            <person name="Alice Mouton"/>
            <person name="Noel Vella"/>
            <person name="Bjorn M von Reumont"/>
            <person name="Adriana Vella"/>
            <person name="Wilfried Haerty"/>
        </authorList>
    </citation>
    <scope>NUCLEOTIDE SEQUENCE [LARGE SCALE GENOMIC DNA]</scope>
</reference>
<evidence type="ECO:0000313" key="4">
    <source>
        <dbReference type="Proteomes" id="UP001642520"/>
    </source>
</evidence>
<keyword evidence="1" id="KW-0175">Coiled coil</keyword>
<dbReference type="EMBL" id="CAXAJV020001300">
    <property type="protein sequence ID" value="CAL7950489.1"/>
    <property type="molecule type" value="Genomic_DNA"/>
</dbReference>
<feature type="compositionally biased region" description="Basic and acidic residues" evidence="2">
    <location>
        <begin position="44"/>
        <end position="73"/>
    </location>
</feature>
<sequence length="304" mass="34719">MNDSFLEDLELVSTDIATVKAYQVDRHVTTRTATSSPLNHLSQIKRENVSVEKESVVKESSMKDLKKLSDHGTKRQQTKVRISERKEKPIETKLKPIENKVNSDDKEQDIKDDTKTKIRESRLRISESRAAAKDRARRSGSCKENSQTPDVLKENSRPSDGLKEGASQVEAAKDKTKIYDTPKKTESKEIDTVALLNAIKDIVSTCTKQESTKILRAMQDLHLNSQANLIKHLLFQTDDIINEMHPDKDLSRAKGLIEQNKQLQKDIVALQNRNMELQKKLEELEFLKQENVALKMKCKELSKQ</sequence>
<feature type="region of interest" description="Disordered" evidence="2">
    <location>
        <begin position="33"/>
        <end position="180"/>
    </location>
</feature>
<evidence type="ECO:0000256" key="1">
    <source>
        <dbReference type="SAM" id="Coils"/>
    </source>
</evidence>
<evidence type="ECO:0000256" key="2">
    <source>
        <dbReference type="SAM" id="MobiDB-lite"/>
    </source>
</evidence>
<comment type="caution">
    <text evidence="3">The sequence shown here is derived from an EMBL/GenBank/DDBJ whole genome shotgun (WGS) entry which is preliminary data.</text>
</comment>
<proteinExistence type="predicted"/>
<name>A0ABP1PE76_XYLVO</name>